<dbReference type="OrthoDB" id="783578at2759"/>
<evidence type="ECO:0000313" key="1">
    <source>
        <dbReference type="EMBL" id="MQL97198.1"/>
    </source>
</evidence>
<evidence type="ECO:0000313" key="2">
    <source>
        <dbReference type="Proteomes" id="UP000652761"/>
    </source>
</evidence>
<proteinExistence type="predicted"/>
<name>A0A843VKZ4_COLES</name>
<comment type="caution">
    <text evidence="1">The sequence shown here is derived from an EMBL/GenBank/DDBJ whole genome shotgun (WGS) entry which is preliminary data.</text>
</comment>
<feature type="non-terminal residue" evidence="1">
    <location>
        <position position="84"/>
    </location>
</feature>
<organism evidence="1 2">
    <name type="scientific">Colocasia esculenta</name>
    <name type="common">Wild taro</name>
    <name type="synonym">Arum esculentum</name>
    <dbReference type="NCBI Taxonomy" id="4460"/>
    <lineage>
        <taxon>Eukaryota</taxon>
        <taxon>Viridiplantae</taxon>
        <taxon>Streptophyta</taxon>
        <taxon>Embryophyta</taxon>
        <taxon>Tracheophyta</taxon>
        <taxon>Spermatophyta</taxon>
        <taxon>Magnoliopsida</taxon>
        <taxon>Liliopsida</taxon>
        <taxon>Araceae</taxon>
        <taxon>Aroideae</taxon>
        <taxon>Colocasieae</taxon>
        <taxon>Colocasia</taxon>
    </lineage>
</organism>
<sequence length="84" mass="9788">RARGWGTDTSRRHWSPATLVFPVPHFRELGRESLKVLGMGLQVQQGFITDSRVQEINFGPSKIVRVYPSYIVNGYRFHTRLWTE</sequence>
<gene>
    <name evidence="1" type="ORF">Taro_029885</name>
</gene>
<keyword evidence="2" id="KW-1185">Reference proteome</keyword>
<dbReference type="Proteomes" id="UP000652761">
    <property type="component" value="Unassembled WGS sequence"/>
</dbReference>
<reference evidence="1" key="1">
    <citation type="submission" date="2017-07" db="EMBL/GenBank/DDBJ databases">
        <title>Taro Niue Genome Assembly and Annotation.</title>
        <authorList>
            <person name="Atibalentja N."/>
            <person name="Keating K."/>
            <person name="Fields C.J."/>
        </authorList>
    </citation>
    <scope>NUCLEOTIDE SEQUENCE</scope>
    <source>
        <strain evidence="1">Niue_2</strain>
        <tissue evidence="1">Leaf</tissue>
    </source>
</reference>
<dbReference type="AlphaFoldDB" id="A0A843VKZ4"/>
<accession>A0A843VKZ4</accession>
<protein>
    <submittedName>
        <fullName evidence="1">Uncharacterized protein</fullName>
    </submittedName>
</protein>
<dbReference type="EMBL" id="NMUH01002014">
    <property type="protein sequence ID" value="MQL97198.1"/>
    <property type="molecule type" value="Genomic_DNA"/>
</dbReference>